<reference evidence="1" key="1">
    <citation type="submission" date="2021-02" db="EMBL/GenBank/DDBJ databases">
        <title>Infant gut strain persistence is associated with maternal origin, phylogeny, and functional potential including surface adhesion and iron acquisition.</title>
        <authorList>
            <person name="Lou Y.C."/>
        </authorList>
    </citation>
    <scope>NUCLEOTIDE SEQUENCE</scope>
    <source>
        <strain evidence="1">L3_060_052G1_dasL3_060_052G1_concoct_1</strain>
    </source>
</reference>
<proteinExistence type="predicted"/>
<dbReference type="RefSeq" id="WP_278638624.1">
    <property type="nucleotide sequence ID" value="NZ_JAGZZP010000023.1"/>
</dbReference>
<evidence type="ECO:0000313" key="2">
    <source>
        <dbReference type="Proteomes" id="UP000748991"/>
    </source>
</evidence>
<dbReference type="Proteomes" id="UP000748991">
    <property type="component" value="Unassembled WGS sequence"/>
</dbReference>
<dbReference type="AlphaFoldDB" id="A0A943SPB5"/>
<protein>
    <submittedName>
        <fullName evidence="1">Uncharacterized protein</fullName>
    </submittedName>
</protein>
<evidence type="ECO:0000313" key="1">
    <source>
        <dbReference type="EMBL" id="MBS6535858.1"/>
    </source>
</evidence>
<organism evidence="1 2">
    <name type="scientific">Peptoniphilus harei</name>
    <dbReference type="NCBI Taxonomy" id="54005"/>
    <lineage>
        <taxon>Bacteria</taxon>
        <taxon>Bacillati</taxon>
        <taxon>Bacillota</taxon>
        <taxon>Tissierellia</taxon>
        <taxon>Tissierellales</taxon>
        <taxon>Peptoniphilaceae</taxon>
        <taxon>Peptoniphilus</taxon>
    </lineage>
</organism>
<gene>
    <name evidence="1" type="ORF">KH327_08510</name>
</gene>
<sequence>MSENKKYTQNMFEASYATYEPTGRVVYLIDSFESMSGQVYWICKDDNFEYPVICEDYNLVDGFR</sequence>
<comment type="caution">
    <text evidence="1">The sequence shown here is derived from an EMBL/GenBank/DDBJ whole genome shotgun (WGS) entry which is preliminary data.</text>
</comment>
<accession>A0A943SPB5</accession>
<name>A0A943SPB5_9FIRM</name>
<dbReference type="EMBL" id="JAGZZP010000023">
    <property type="protein sequence ID" value="MBS6535858.1"/>
    <property type="molecule type" value="Genomic_DNA"/>
</dbReference>